<proteinExistence type="predicted"/>
<dbReference type="EMBL" id="JACSVK010000165">
    <property type="protein sequence ID" value="MBD0222049.1"/>
    <property type="molecule type" value="Genomic_DNA"/>
</dbReference>
<keyword evidence="2 4" id="KW-0238">DNA-binding</keyword>
<dbReference type="PANTHER" id="PTHR30055:SF234">
    <property type="entry name" value="HTH-TYPE TRANSCRIPTIONAL REGULATOR BETI"/>
    <property type="match status" value="1"/>
</dbReference>
<evidence type="ECO:0000313" key="6">
    <source>
        <dbReference type="EMBL" id="MBD0222049.1"/>
    </source>
</evidence>
<keyword evidence="1" id="KW-0805">Transcription regulation</keyword>
<dbReference type="GO" id="GO:0003700">
    <property type="term" value="F:DNA-binding transcription factor activity"/>
    <property type="evidence" value="ECO:0007669"/>
    <property type="project" value="TreeGrafter"/>
</dbReference>
<feature type="domain" description="HTH tetR-type" evidence="5">
    <location>
        <begin position="10"/>
        <end position="70"/>
    </location>
</feature>
<dbReference type="PRINTS" id="PR00455">
    <property type="entry name" value="HTHTETR"/>
</dbReference>
<dbReference type="InterPro" id="IPR041583">
    <property type="entry name" value="TetR_C_31"/>
</dbReference>
<dbReference type="AlphaFoldDB" id="A0A8I0KBZ3"/>
<sequence>MHDISNNRYGSGRDALLKATIEIVGQQGLHGLTFRAVADLANVNNSLVSYHFGNKDSLLREAAHWAVSYAIRLSDFSELINQSDNFAESLVKFVESDPNLHLFQYEFILESRRRPELRREAETLYETYIDALEKVLLHHGHINCRSLARAVFAALDGLIFQQLTISDSKTIQKAICCIGELVKRDSA</sequence>
<evidence type="ECO:0000256" key="3">
    <source>
        <dbReference type="ARBA" id="ARBA00023163"/>
    </source>
</evidence>
<dbReference type="GO" id="GO:0000976">
    <property type="term" value="F:transcription cis-regulatory region binding"/>
    <property type="evidence" value="ECO:0007669"/>
    <property type="project" value="TreeGrafter"/>
</dbReference>
<gene>
    <name evidence="6" type="ORF">IAG11_19510</name>
</gene>
<dbReference type="Pfam" id="PF17940">
    <property type="entry name" value="TetR_C_31"/>
    <property type="match status" value="1"/>
</dbReference>
<evidence type="ECO:0000313" key="7">
    <source>
        <dbReference type="Proteomes" id="UP000634608"/>
    </source>
</evidence>
<evidence type="ECO:0000256" key="2">
    <source>
        <dbReference type="ARBA" id="ARBA00023125"/>
    </source>
</evidence>
<name>A0A8I0KBZ3_ACIBA</name>
<reference evidence="6" key="1">
    <citation type="submission" date="2020-08" db="EMBL/GenBank/DDBJ databases">
        <title>Diversity of carbapenem-resistant Acinetobacter baumannii and bacteriophage-mediated spread of the Oxa23 carbapenemase.</title>
        <authorList>
            <person name="Abouelfetouh A."/>
            <person name="Mattock J."/>
            <person name="Turner D."/>
            <person name="Li E."/>
            <person name="Evans B.A."/>
        </authorList>
    </citation>
    <scope>NUCLEOTIDE SEQUENCE</scope>
    <source>
        <strain evidence="6">A86</strain>
    </source>
</reference>
<protein>
    <submittedName>
        <fullName evidence="6">TetR/AcrR family transcriptional regulator</fullName>
    </submittedName>
</protein>
<organism evidence="6 7">
    <name type="scientific">Acinetobacter baumannii</name>
    <dbReference type="NCBI Taxonomy" id="470"/>
    <lineage>
        <taxon>Bacteria</taxon>
        <taxon>Pseudomonadati</taxon>
        <taxon>Pseudomonadota</taxon>
        <taxon>Gammaproteobacteria</taxon>
        <taxon>Moraxellales</taxon>
        <taxon>Moraxellaceae</taxon>
        <taxon>Acinetobacter</taxon>
        <taxon>Acinetobacter calcoaceticus/baumannii complex</taxon>
    </lineage>
</organism>
<feature type="DNA-binding region" description="H-T-H motif" evidence="4">
    <location>
        <begin position="33"/>
        <end position="52"/>
    </location>
</feature>
<dbReference type="Pfam" id="PF00440">
    <property type="entry name" value="TetR_N"/>
    <property type="match status" value="1"/>
</dbReference>
<evidence type="ECO:0000256" key="4">
    <source>
        <dbReference type="PROSITE-ProRule" id="PRU00335"/>
    </source>
</evidence>
<evidence type="ECO:0000259" key="5">
    <source>
        <dbReference type="PROSITE" id="PS50977"/>
    </source>
</evidence>
<dbReference type="SUPFAM" id="SSF48498">
    <property type="entry name" value="Tetracyclin repressor-like, C-terminal domain"/>
    <property type="match status" value="1"/>
</dbReference>
<dbReference type="InterPro" id="IPR001647">
    <property type="entry name" value="HTH_TetR"/>
</dbReference>
<accession>A0A8I0KBZ3</accession>
<dbReference type="SUPFAM" id="SSF46689">
    <property type="entry name" value="Homeodomain-like"/>
    <property type="match status" value="1"/>
</dbReference>
<evidence type="ECO:0000256" key="1">
    <source>
        <dbReference type="ARBA" id="ARBA00023015"/>
    </source>
</evidence>
<dbReference type="Proteomes" id="UP000634608">
    <property type="component" value="Unassembled WGS sequence"/>
</dbReference>
<dbReference type="InterPro" id="IPR009057">
    <property type="entry name" value="Homeodomain-like_sf"/>
</dbReference>
<dbReference type="PROSITE" id="PS50977">
    <property type="entry name" value="HTH_TETR_2"/>
    <property type="match status" value="1"/>
</dbReference>
<dbReference type="InterPro" id="IPR036271">
    <property type="entry name" value="Tet_transcr_reg_TetR-rel_C_sf"/>
</dbReference>
<comment type="caution">
    <text evidence="6">The sequence shown here is derived from an EMBL/GenBank/DDBJ whole genome shotgun (WGS) entry which is preliminary data.</text>
</comment>
<keyword evidence="3" id="KW-0804">Transcription</keyword>
<dbReference type="Gene3D" id="1.10.357.10">
    <property type="entry name" value="Tetracycline Repressor, domain 2"/>
    <property type="match status" value="1"/>
</dbReference>
<dbReference type="PANTHER" id="PTHR30055">
    <property type="entry name" value="HTH-TYPE TRANSCRIPTIONAL REGULATOR RUTR"/>
    <property type="match status" value="1"/>
</dbReference>
<dbReference type="RefSeq" id="WP_032009073.1">
    <property type="nucleotide sequence ID" value="NZ_JACSVK010000165.1"/>
</dbReference>
<dbReference type="InterPro" id="IPR050109">
    <property type="entry name" value="HTH-type_TetR-like_transc_reg"/>
</dbReference>